<keyword evidence="2" id="KW-1185">Reference proteome</keyword>
<dbReference type="RefSeq" id="WP_013566695.1">
    <property type="nucleotide sequence ID" value="NC_014963.1"/>
</dbReference>
<accession>E8UZ17</accession>
<dbReference type="HOGENOM" id="CLU_1864171_0_0_0"/>
<proteinExistence type="predicted"/>
<sequence>MLLDSLERLAKAESPFHGTYVELQRYFERHDDWELINPTLLAADLPDLDIFELAGALDEATQNGELRVRYTVLTPDGVVASDLYDLPSSIPRRLPDRFEELFTTRERPLVTVFEAAQPSLATDKEEDEGFSAFEAGS</sequence>
<dbReference type="AlphaFoldDB" id="E8UZ17"/>
<protein>
    <submittedName>
        <fullName evidence="1">Uncharacterized protein</fullName>
    </submittedName>
</protein>
<evidence type="ECO:0000313" key="2">
    <source>
        <dbReference type="Proteomes" id="UP000006844"/>
    </source>
</evidence>
<dbReference type="STRING" id="401053.AciPR4_0121"/>
<dbReference type="Proteomes" id="UP000006844">
    <property type="component" value="Chromosome"/>
</dbReference>
<reference evidence="1 2" key="1">
    <citation type="journal article" date="2012" name="Stand. Genomic Sci.">
        <title>Complete genome sequence of Terriglobus saanensis type strain SP1PR4(T), an Acidobacteria from tundra soil.</title>
        <authorList>
            <person name="Rawat S.R."/>
            <person name="Mannisto M.K."/>
            <person name="Starovoytov V."/>
            <person name="Goodwin L."/>
            <person name="Nolan M."/>
            <person name="Hauser L."/>
            <person name="Land M."/>
            <person name="Davenport K.W."/>
            <person name="Woyke T."/>
            <person name="Haggblom M.M."/>
        </authorList>
    </citation>
    <scope>NUCLEOTIDE SEQUENCE</scope>
    <source>
        <strain evidence="2">ATCC BAA-1853 / DSM 23119 / SP1PR4</strain>
    </source>
</reference>
<name>E8UZ17_TERSS</name>
<gene>
    <name evidence="1" type="ordered locus">AciPR4_0121</name>
</gene>
<evidence type="ECO:0000313" key="1">
    <source>
        <dbReference type="EMBL" id="ADV80962.1"/>
    </source>
</evidence>
<dbReference type="EMBL" id="CP002467">
    <property type="protein sequence ID" value="ADV80962.1"/>
    <property type="molecule type" value="Genomic_DNA"/>
</dbReference>
<dbReference type="KEGG" id="tsa:AciPR4_0121"/>
<organism evidence="1 2">
    <name type="scientific">Terriglobus saanensis (strain ATCC BAA-1853 / DSM 23119 / SP1PR4)</name>
    <dbReference type="NCBI Taxonomy" id="401053"/>
    <lineage>
        <taxon>Bacteria</taxon>
        <taxon>Pseudomonadati</taxon>
        <taxon>Acidobacteriota</taxon>
        <taxon>Terriglobia</taxon>
        <taxon>Terriglobales</taxon>
        <taxon>Acidobacteriaceae</taxon>
        <taxon>Terriglobus</taxon>
    </lineage>
</organism>